<dbReference type="Pfam" id="PF00161">
    <property type="entry name" value="RIP"/>
    <property type="match status" value="1"/>
</dbReference>
<dbReference type="Proteomes" id="UP001631957">
    <property type="component" value="Unassembled WGS sequence"/>
</dbReference>
<dbReference type="InterPro" id="IPR001574">
    <property type="entry name" value="Ribosome_inactivat_prot"/>
</dbReference>
<evidence type="ECO:0000313" key="1">
    <source>
        <dbReference type="EMBL" id="MFM9613549.1"/>
    </source>
</evidence>
<comment type="caution">
    <text evidence="1">The sequence shown here is derived from an EMBL/GenBank/DDBJ whole genome shotgun (WGS) entry which is preliminary data.</text>
</comment>
<dbReference type="PRINTS" id="PR00396">
    <property type="entry name" value="SHIGARICIN"/>
</dbReference>
<sequence>MSRARIFRRLSTSAVLPAALVGAVALAGLGGNLATGAQHRSLGGHVQLASATAPTDGMTFDMTNVTPDQYDAIINFLRDRGGGWNIYQSIRVTRTSDDYFPLTLQVGGNRVTLIFNARNMYVTGWVNEANGHYVRLGAGPKTVPWQRGTTDDRNWLNYSDMERAAQIDRGSQGITMRTIQSAVTDLANGNWRDSARALLLLTQAFAEGSRYDFISYRIGHAMRNNGIFYAGSSSMVNGGSGALSLTALDLENNWGGLSQAVENATQNHFPVNYQIGSGSFTTMQAIDEQLAMALYIKMA</sequence>
<dbReference type="RefSeq" id="WP_165854553.1">
    <property type="nucleotide sequence ID" value="NZ_JBJVNI010000021.1"/>
</dbReference>
<dbReference type="EMBL" id="JBJVNI010000021">
    <property type="protein sequence ID" value="MFM9613549.1"/>
    <property type="molecule type" value="Genomic_DNA"/>
</dbReference>
<proteinExistence type="predicted"/>
<accession>A0ABW9I238</accession>
<dbReference type="InterPro" id="IPR036041">
    <property type="entry name" value="Ribosome-inact_prot_sf"/>
</dbReference>
<dbReference type="SUPFAM" id="SSF56371">
    <property type="entry name" value="Ribosome inactivating proteins (RIP)"/>
    <property type="match status" value="1"/>
</dbReference>
<organism evidence="1 2">
    <name type="scientific">Streptomyces niveiscabiei</name>
    <dbReference type="NCBI Taxonomy" id="164115"/>
    <lineage>
        <taxon>Bacteria</taxon>
        <taxon>Bacillati</taxon>
        <taxon>Actinomycetota</taxon>
        <taxon>Actinomycetes</taxon>
        <taxon>Kitasatosporales</taxon>
        <taxon>Streptomycetaceae</taxon>
        <taxon>Streptomyces</taxon>
    </lineage>
</organism>
<name>A0ABW9I238_9ACTN</name>
<reference evidence="1 2" key="1">
    <citation type="submission" date="2024-12" db="EMBL/GenBank/DDBJ databases">
        <title>Forecasting of Potato common scab and diversities of Pathogenic streptomyces spp. in china.</title>
        <authorList>
            <person name="Handique U."/>
            <person name="Wu J."/>
        </authorList>
    </citation>
    <scope>NUCLEOTIDE SEQUENCE [LARGE SCALE GENOMIC DNA]</scope>
    <source>
        <strain evidence="1 2">ZRIMU1530</strain>
    </source>
</reference>
<protein>
    <submittedName>
        <fullName evidence="1">Ribosome-inactivating family protein</fullName>
    </submittedName>
</protein>
<dbReference type="InterPro" id="IPR016138">
    <property type="entry name" value="Ribosome_inactivat_prot_sub1"/>
</dbReference>
<gene>
    <name evidence="1" type="ORF">ACKI18_33290</name>
</gene>
<keyword evidence="2" id="KW-1185">Reference proteome</keyword>
<dbReference type="Gene3D" id="3.40.420.10">
    <property type="entry name" value="Ricin (A subunit), domain 1"/>
    <property type="match status" value="1"/>
</dbReference>
<dbReference type="Gene3D" id="4.10.470.10">
    <property type="entry name" value="Ricin (A Subunit), domain 2"/>
    <property type="match status" value="1"/>
</dbReference>
<evidence type="ECO:0000313" key="2">
    <source>
        <dbReference type="Proteomes" id="UP001631957"/>
    </source>
</evidence>
<dbReference type="InterPro" id="IPR017989">
    <property type="entry name" value="Ribosome_inactivat_1/2"/>
</dbReference>
<dbReference type="InterPro" id="IPR016139">
    <property type="entry name" value="Ribosome_inactivat_prot_sub2"/>
</dbReference>